<evidence type="ECO:0000313" key="7">
    <source>
        <dbReference type="EMBL" id="PYC48730.1"/>
    </source>
</evidence>
<sequence>MNIQHNRAIDKPALGNRPETSGPDELEKFIYLLSHDVRNSARALLEVPQWIEEDLIDLGYPVEGALAENIKLMNTHTRRLDRMLVDLLTFSRVGRKQTQHTVDLEEAVQMVLAQISLPHGFTVNTDLAQLSVDMGERDILTLLGELITNSAKHHHRDRGSIALSARRDGGDLVIRARDDGPGIAEKYRDRVFEAMITLKPRDEVEGSGMGLAIVRKIVLHYGGTLRWCMEADDASADLEIRLPT</sequence>
<dbReference type="InterPro" id="IPR003594">
    <property type="entry name" value="HATPase_dom"/>
</dbReference>
<feature type="domain" description="Histidine kinase" evidence="6">
    <location>
        <begin position="32"/>
        <end position="244"/>
    </location>
</feature>
<dbReference type="GO" id="GO:0007234">
    <property type="term" value="P:osmosensory signaling via phosphorelay pathway"/>
    <property type="evidence" value="ECO:0007669"/>
    <property type="project" value="TreeGrafter"/>
</dbReference>
<feature type="region of interest" description="Disordered" evidence="5">
    <location>
        <begin position="1"/>
        <end position="21"/>
    </location>
</feature>
<dbReference type="RefSeq" id="WP_110794311.1">
    <property type="nucleotide sequence ID" value="NZ_KZ826481.1"/>
</dbReference>
<dbReference type="SUPFAM" id="SSF55874">
    <property type="entry name" value="ATPase domain of HSP90 chaperone/DNA topoisomerase II/histidine kinase"/>
    <property type="match status" value="1"/>
</dbReference>
<dbReference type="PRINTS" id="PR00344">
    <property type="entry name" value="BCTRLSENSOR"/>
</dbReference>
<evidence type="ECO:0000256" key="2">
    <source>
        <dbReference type="ARBA" id="ARBA00012438"/>
    </source>
</evidence>
<evidence type="ECO:0000256" key="4">
    <source>
        <dbReference type="ARBA" id="ARBA00022777"/>
    </source>
</evidence>
<comment type="caution">
    <text evidence="7">The sequence shown here is derived from an EMBL/GenBank/DDBJ whole genome shotgun (WGS) entry which is preliminary data.</text>
</comment>
<evidence type="ECO:0000259" key="6">
    <source>
        <dbReference type="PROSITE" id="PS50109"/>
    </source>
</evidence>
<dbReference type="InterPro" id="IPR005467">
    <property type="entry name" value="His_kinase_dom"/>
</dbReference>
<dbReference type="InterPro" id="IPR004358">
    <property type="entry name" value="Sig_transdc_His_kin-like_C"/>
</dbReference>
<reference evidence="7 8" key="1">
    <citation type="submission" date="2018-05" db="EMBL/GenBank/DDBJ databases">
        <title>Oceanovita maritima gen. nov., sp. nov., a marine bacterium in the family Rhodobacteraceae isolated from surface seawater of Lundu port Xiamen, China.</title>
        <authorList>
            <person name="Hetharua B.H."/>
            <person name="Min D."/>
            <person name="Liao H."/>
            <person name="Tian Y."/>
        </authorList>
    </citation>
    <scope>NUCLEOTIDE SEQUENCE [LARGE SCALE GENOMIC DNA]</scope>
    <source>
        <strain evidence="7 8">FSX-11</strain>
    </source>
</reference>
<comment type="catalytic activity">
    <reaction evidence="1">
        <text>ATP + protein L-histidine = ADP + protein N-phospho-L-histidine.</text>
        <dbReference type="EC" id="2.7.13.3"/>
    </reaction>
</comment>
<dbReference type="InterPro" id="IPR036097">
    <property type="entry name" value="HisK_dim/P_sf"/>
</dbReference>
<dbReference type="AlphaFoldDB" id="A0A2V4NFK6"/>
<protein>
    <recommendedName>
        <fullName evidence="2">histidine kinase</fullName>
        <ecNumber evidence="2">2.7.13.3</ecNumber>
    </recommendedName>
</protein>
<keyword evidence="3" id="KW-0808">Transferase</keyword>
<dbReference type="EMBL" id="QFVT01000002">
    <property type="protein sequence ID" value="PYC48730.1"/>
    <property type="molecule type" value="Genomic_DNA"/>
</dbReference>
<keyword evidence="8" id="KW-1185">Reference proteome</keyword>
<name>A0A2V4NFK6_9RHOB</name>
<dbReference type="GO" id="GO:0000155">
    <property type="term" value="F:phosphorelay sensor kinase activity"/>
    <property type="evidence" value="ECO:0007669"/>
    <property type="project" value="InterPro"/>
</dbReference>
<dbReference type="Pfam" id="PF02518">
    <property type="entry name" value="HATPase_c"/>
    <property type="match status" value="1"/>
</dbReference>
<dbReference type="SUPFAM" id="SSF47384">
    <property type="entry name" value="Homodimeric domain of signal transducing histidine kinase"/>
    <property type="match status" value="1"/>
</dbReference>
<evidence type="ECO:0000256" key="1">
    <source>
        <dbReference type="ARBA" id="ARBA00000085"/>
    </source>
</evidence>
<accession>A0A2V4NFK6</accession>
<dbReference type="OrthoDB" id="9795133at2"/>
<proteinExistence type="predicted"/>
<dbReference type="SMART" id="SM00387">
    <property type="entry name" value="HATPase_c"/>
    <property type="match status" value="1"/>
</dbReference>
<dbReference type="PANTHER" id="PTHR42878:SF15">
    <property type="entry name" value="BACTERIOPHYTOCHROME"/>
    <property type="match status" value="1"/>
</dbReference>
<dbReference type="Proteomes" id="UP000248012">
    <property type="component" value="Unassembled WGS sequence"/>
</dbReference>
<dbReference type="Gene3D" id="3.30.565.10">
    <property type="entry name" value="Histidine kinase-like ATPase, C-terminal domain"/>
    <property type="match status" value="1"/>
</dbReference>
<dbReference type="GO" id="GO:0000156">
    <property type="term" value="F:phosphorelay response regulator activity"/>
    <property type="evidence" value="ECO:0007669"/>
    <property type="project" value="TreeGrafter"/>
</dbReference>
<dbReference type="PANTHER" id="PTHR42878">
    <property type="entry name" value="TWO-COMPONENT HISTIDINE KINASE"/>
    <property type="match status" value="1"/>
</dbReference>
<keyword evidence="4" id="KW-0418">Kinase</keyword>
<evidence type="ECO:0000256" key="5">
    <source>
        <dbReference type="SAM" id="MobiDB-lite"/>
    </source>
</evidence>
<organism evidence="7 8">
    <name type="scientific">Litorivita pollutaquae</name>
    <dbReference type="NCBI Taxonomy" id="2200892"/>
    <lineage>
        <taxon>Bacteria</taxon>
        <taxon>Pseudomonadati</taxon>
        <taxon>Pseudomonadota</taxon>
        <taxon>Alphaproteobacteria</taxon>
        <taxon>Rhodobacterales</taxon>
        <taxon>Paracoccaceae</taxon>
        <taxon>Litorivita</taxon>
    </lineage>
</organism>
<dbReference type="Gene3D" id="1.10.287.130">
    <property type="match status" value="1"/>
</dbReference>
<evidence type="ECO:0000313" key="8">
    <source>
        <dbReference type="Proteomes" id="UP000248012"/>
    </source>
</evidence>
<dbReference type="InterPro" id="IPR050351">
    <property type="entry name" value="BphY/WalK/GraS-like"/>
</dbReference>
<dbReference type="InterPro" id="IPR036890">
    <property type="entry name" value="HATPase_C_sf"/>
</dbReference>
<dbReference type="PROSITE" id="PS50109">
    <property type="entry name" value="HIS_KIN"/>
    <property type="match status" value="1"/>
</dbReference>
<evidence type="ECO:0000256" key="3">
    <source>
        <dbReference type="ARBA" id="ARBA00022679"/>
    </source>
</evidence>
<gene>
    <name evidence="7" type="ORF">DI396_01060</name>
</gene>
<dbReference type="GO" id="GO:0030295">
    <property type="term" value="F:protein kinase activator activity"/>
    <property type="evidence" value="ECO:0007669"/>
    <property type="project" value="TreeGrafter"/>
</dbReference>
<dbReference type="EC" id="2.7.13.3" evidence="2"/>